<feature type="coiled-coil region" evidence="1">
    <location>
        <begin position="241"/>
        <end position="268"/>
    </location>
</feature>
<protein>
    <recommendedName>
        <fullName evidence="5">S-layer protein</fullName>
    </recommendedName>
</protein>
<proteinExistence type="predicted"/>
<evidence type="ECO:0000313" key="3">
    <source>
        <dbReference type="EMBL" id="KGN01656.1"/>
    </source>
</evidence>
<feature type="coiled-coil region" evidence="1">
    <location>
        <begin position="310"/>
        <end position="343"/>
    </location>
</feature>
<sequence>MGKNKILAVLSSTAMGVLLTTALATTVQAADRDFYDVRNKVVYEAADWRNLKDTTKFNDLIGEITDRPEDFVYEFKGHAYDYSKLTEKIMNEKNDNNTYSDAFMKAIKDTDLQQEIPNFKEVKLAVESVSAINANTISVTFNGMKPVEIKLQKALVHGENEVAFEYEGQTFNEKVNYVDHKEVEKEKKKAVKTSIDKINLIGNPAILKLEDEAKVVQARTAVDAATKLGAVDSDIVNLDQLKASEKVIKGLKETLNAKETAIQEAKVALLNLPLEVTLDNEEQVKDAAAKVSKALELKAEKSDFENLWKLENAQEKIGKLNSEKEAQEKLKEAIDKAEKAIEVLPSIEEVKINDKEKVANAKALDEAVKALNPEAVVKGEDVISKLEAKIAELEKVAQKSIKVEKVSAIDKTKVDVKITALTEALTDVTVEVKDNNGNVVEVKPVAVLDVGETVATFTFKTALTANPAGEWTVNGVKFDADAQAAAAKVNAATNQVELLTALKSTYFTGVVDANIAAYKTEIDTNKPYATVADIQKAIDKVNKAGVTGELISDIKDAMDDNNEVALLTLLGDASFERVNADFITQYMAAFKAATAITTSSTVANVQAKIDGVNLVKATAAVTAADTTPATALKADSIAKAQELVSALSEKEVAEKTAKKALQDKIDVANAFAKVKGATTQASLLSALKAPVLKLQNIDDRLAKYYKAEFDKPTGKDAITSVTYNLQTTIVDTGKTAAIADYAKKISEIDDETALADVKALLAELKRLDGTNFTEKINDALLEDYRTVLDAKVATDRDTTIKINGILNTVNSPTAALTVLMDASSALTDADKLLVALKAKTLNITVVDANKDAYFTDIALIKTAAGTDVKAVQKAVNVVNAVVDANAATTAEEMSVALTNHSANLATPNTAFLNLTAQAKLEVAAIVLKGRTADFADSSEVTAAVGATAAAGALKAHKDILDAVNGVNADSEITAIDTELQKVGYKAYNDLDLVDRLAVAEAFKNNLPRKDDGTAITLTYKTLADIIADIDAVL</sequence>
<name>A0AA89CM13_CLONO</name>
<organism evidence="3 4">
    <name type="scientific">Clostridium novyi A str. 4570</name>
    <dbReference type="NCBI Taxonomy" id="1444290"/>
    <lineage>
        <taxon>Bacteria</taxon>
        <taxon>Bacillati</taxon>
        <taxon>Bacillota</taxon>
        <taxon>Clostridia</taxon>
        <taxon>Eubacteriales</taxon>
        <taxon>Clostridiaceae</taxon>
        <taxon>Clostridium</taxon>
    </lineage>
</organism>
<gene>
    <name evidence="3" type="ORF">Z969_07915</name>
</gene>
<reference evidence="3 4" key="1">
    <citation type="submission" date="2014-01" db="EMBL/GenBank/DDBJ databases">
        <title>Plasmidome dynamics in the species complex Clostridium novyi sensu lato converts strains of independent lineages into distinctly different pathogens.</title>
        <authorList>
            <person name="Skarin H."/>
            <person name="Segerman B."/>
        </authorList>
    </citation>
    <scope>NUCLEOTIDE SEQUENCE [LARGE SCALE GENOMIC DNA]</scope>
    <source>
        <strain evidence="3 4">4570</strain>
    </source>
</reference>
<evidence type="ECO:0008006" key="5">
    <source>
        <dbReference type="Google" id="ProtNLM"/>
    </source>
</evidence>
<evidence type="ECO:0000256" key="1">
    <source>
        <dbReference type="SAM" id="Coils"/>
    </source>
</evidence>
<keyword evidence="1" id="KW-0175">Coiled coil</keyword>
<evidence type="ECO:0000313" key="4">
    <source>
        <dbReference type="Proteomes" id="UP000030016"/>
    </source>
</evidence>
<keyword evidence="2" id="KW-0732">Signal</keyword>
<feature type="coiled-coil region" evidence="1">
    <location>
        <begin position="376"/>
        <end position="403"/>
    </location>
</feature>
<dbReference type="EMBL" id="JDRX01000018">
    <property type="protein sequence ID" value="KGN01656.1"/>
    <property type="molecule type" value="Genomic_DNA"/>
</dbReference>
<dbReference type="AlphaFoldDB" id="A0AA89CM13"/>
<feature type="chain" id="PRO_5041731550" description="S-layer protein" evidence="2">
    <location>
        <begin position="30"/>
        <end position="1033"/>
    </location>
</feature>
<dbReference type="Proteomes" id="UP000030016">
    <property type="component" value="Unassembled WGS sequence"/>
</dbReference>
<dbReference type="RefSeq" id="WP_039250149.1">
    <property type="nucleotide sequence ID" value="NZ_JDRX01000018.1"/>
</dbReference>
<comment type="caution">
    <text evidence="3">The sequence shown here is derived from an EMBL/GenBank/DDBJ whole genome shotgun (WGS) entry which is preliminary data.</text>
</comment>
<evidence type="ECO:0000256" key="2">
    <source>
        <dbReference type="SAM" id="SignalP"/>
    </source>
</evidence>
<accession>A0AA89CM13</accession>
<feature type="signal peptide" evidence="2">
    <location>
        <begin position="1"/>
        <end position="29"/>
    </location>
</feature>